<sequence length="121" mass="13008">MYWLYPTEPLSGASSCPGHYVAGMGLAVDTGDVTTFTLDSDSPLVTLDYGTERAGYPFFSAGDVTHRVQIEVKYSESSVGLALPWADGPYSFATGLANSFRVERFNVTSPGRFATPLIQGQ</sequence>
<comment type="caution">
    <text evidence="1">The sequence shown here is derived from an EMBL/GenBank/DDBJ whole genome shotgun (WGS) entry which is preliminary data.</text>
</comment>
<keyword evidence="1" id="KW-0378">Hydrolase</keyword>
<dbReference type="GO" id="GO:0016798">
    <property type="term" value="F:hydrolase activity, acting on glycosyl bonds"/>
    <property type="evidence" value="ECO:0007669"/>
    <property type="project" value="UniProtKB-KW"/>
</dbReference>
<keyword evidence="2" id="KW-1185">Reference proteome</keyword>
<proteinExistence type="predicted"/>
<reference evidence="1 2" key="1">
    <citation type="journal article" date="2024" name="J. Plant Pathol.">
        <title>Sequence and assembly of the genome of Seiridium unicorne, isolate CBS 538.82, causal agent of cypress canker disease.</title>
        <authorList>
            <person name="Scali E."/>
            <person name="Rocca G.D."/>
            <person name="Danti R."/>
            <person name="Garbelotto M."/>
            <person name="Barberini S."/>
            <person name="Baroncelli R."/>
            <person name="Emiliani G."/>
        </authorList>
    </citation>
    <scope>NUCLEOTIDE SEQUENCE [LARGE SCALE GENOMIC DNA]</scope>
    <source>
        <strain evidence="1 2">BM-138-508</strain>
    </source>
</reference>
<organism evidence="1 2">
    <name type="scientific">Seiridium unicorne</name>
    <dbReference type="NCBI Taxonomy" id="138068"/>
    <lineage>
        <taxon>Eukaryota</taxon>
        <taxon>Fungi</taxon>
        <taxon>Dikarya</taxon>
        <taxon>Ascomycota</taxon>
        <taxon>Pezizomycotina</taxon>
        <taxon>Sordariomycetes</taxon>
        <taxon>Xylariomycetidae</taxon>
        <taxon>Amphisphaeriales</taxon>
        <taxon>Sporocadaceae</taxon>
        <taxon>Seiridium</taxon>
    </lineage>
</organism>
<protein>
    <submittedName>
        <fullName evidence="1">Alpha-L-rhamnosidase six-hairpin glycosidase domain-containing protein</fullName>
    </submittedName>
</protein>
<evidence type="ECO:0000313" key="2">
    <source>
        <dbReference type="Proteomes" id="UP001408356"/>
    </source>
</evidence>
<name>A0ABR2V537_9PEZI</name>
<dbReference type="Proteomes" id="UP001408356">
    <property type="component" value="Unassembled WGS sequence"/>
</dbReference>
<gene>
    <name evidence="1" type="ORF">SUNI508_05452</name>
</gene>
<evidence type="ECO:0000313" key="1">
    <source>
        <dbReference type="EMBL" id="KAK9421851.1"/>
    </source>
</evidence>
<keyword evidence="1" id="KW-0326">Glycosidase</keyword>
<accession>A0ABR2V537</accession>
<dbReference type="EMBL" id="JARVKF010000157">
    <property type="protein sequence ID" value="KAK9421851.1"/>
    <property type="molecule type" value="Genomic_DNA"/>
</dbReference>